<evidence type="ECO:0000313" key="2">
    <source>
        <dbReference type="Proteomes" id="UP001472677"/>
    </source>
</evidence>
<dbReference type="Proteomes" id="UP001472677">
    <property type="component" value="Unassembled WGS sequence"/>
</dbReference>
<accession>A0ABR2C2X5</accession>
<dbReference type="EMBL" id="JBBPBM010000069">
    <property type="protein sequence ID" value="KAK8513739.1"/>
    <property type="molecule type" value="Genomic_DNA"/>
</dbReference>
<gene>
    <name evidence="1" type="ORF">V6N12_052909</name>
</gene>
<sequence length="97" mass="10903">MTEPEGFDTTLDCAPLKPSLLLVLKILFLSAKQMFGQRTTKALKKGLLLPNSLKALNKSWLIIFVWEAVWWVVNQTLDLIEEPRHEITGGPIRTAAS</sequence>
<protein>
    <submittedName>
        <fullName evidence="1">Uncharacterized protein</fullName>
    </submittedName>
</protein>
<comment type="caution">
    <text evidence="1">The sequence shown here is derived from an EMBL/GenBank/DDBJ whole genome shotgun (WGS) entry which is preliminary data.</text>
</comment>
<keyword evidence="2" id="KW-1185">Reference proteome</keyword>
<reference evidence="1 2" key="1">
    <citation type="journal article" date="2024" name="G3 (Bethesda)">
        <title>Genome assembly of Hibiscus sabdariffa L. provides insights into metabolisms of medicinal natural products.</title>
        <authorList>
            <person name="Kim T."/>
        </authorList>
    </citation>
    <scope>NUCLEOTIDE SEQUENCE [LARGE SCALE GENOMIC DNA]</scope>
    <source>
        <strain evidence="1">TK-2024</strain>
        <tissue evidence="1">Old leaves</tissue>
    </source>
</reference>
<proteinExistence type="predicted"/>
<evidence type="ECO:0000313" key="1">
    <source>
        <dbReference type="EMBL" id="KAK8513739.1"/>
    </source>
</evidence>
<organism evidence="1 2">
    <name type="scientific">Hibiscus sabdariffa</name>
    <name type="common">roselle</name>
    <dbReference type="NCBI Taxonomy" id="183260"/>
    <lineage>
        <taxon>Eukaryota</taxon>
        <taxon>Viridiplantae</taxon>
        <taxon>Streptophyta</taxon>
        <taxon>Embryophyta</taxon>
        <taxon>Tracheophyta</taxon>
        <taxon>Spermatophyta</taxon>
        <taxon>Magnoliopsida</taxon>
        <taxon>eudicotyledons</taxon>
        <taxon>Gunneridae</taxon>
        <taxon>Pentapetalae</taxon>
        <taxon>rosids</taxon>
        <taxon>malvids</taxon>
        <taxon>Malvales</taxon>
        <taxon>Malvaceae</taxon>
        <taxon>Malvoideae</taxon>
        <taxon>Hibiscus</taxon>
    </lineage>
</organism>
<name>A0ABR2C2X5_9ROSI</name>